<dbReference type="SUPFAM" id="SSF47644">
    <property type="entry name" value="Methionine synthase domain"/>
    <property type="match status" value="1"/>
</dbReference>
<dbReference type="Gene3D" id="1.10.1240.10">
    <property type="entry name" value="Methionine synthase domain"/>
    <property type="match status" value="1"/>
</dbReference>
<evidence type="ECO:0000313" key="2">
    <source>
        <dbReference type="EMBL" id="SFM48173.1"/>
    </source>
</evidence>
<sequence length="178" mass="19838">MSQQKDTEQLIEMAKGSILDYDENGAENVAKEALKMDVDINEFIEKGFIEGMKAVGDMFEEGNACLLHIFAAYGAMKAGMSVLDSAGKGRKENDNMVIELVNESQRDEKIDILETMFKINGYDVVEIPDSVHIVDFIEHDRGFEDLPSSCKDEIKAKLAANPKVTTFQLCDMSEKVIC</sequence>
<dbReference type="AlphaFoldDB" id="A0A1I4R8F9"/>
<proteinExistence type="predicted"/>
<dbReference type="SMART" id="SM01018">
    <property type="entry name" value="B12-binding_2"/>
    <property type="match status" value="1"/>
</dbReference>
<gene>
    <name evidence="2" type="ORF">SAMN04488696_1409</name>
</gene>
<evidence type="ECO:0000259" key="1">
    <source>
        <dbReference type="PROSITE" id="PS51337"/>
    </source>
</evidence>
<dbReference type="InterPro" id="IPR003759">
    <property type="entry name" value="Cbl-bd_cap"/>
</dbReference>
<dbReference type="Proteomes" id="UP000198535">
    <property type="component" value="Unassembled WGS sequence"/>
</dbReference>
<organism evidence="2 3">
    <name type="scientific">Methanolobus profundi</name>
    <dbReference type="NCBI Taxonomy" id="487685"/>
    <lineage>
        <taxon>Archaea</taxon>
        <taxon>Methanobacteriati</taxon>
        <taxon>Methanobacteriota</taxon>
        <taxon>Stenosarchaea group</taxon>
        <taxon>Methanomicrobia</taxon>
        <taxon>Methanosarcinales</taxon>
        <taxon>Methanosarcinaceae</taxon>
        <taxon>Methanolobus</taxon>
    </lineage>
</organism>
<accession>A0A1I4R8F9</accession>
<evidence type="ECO:0000313" key="3">
    <source>
        <dbReference type="Proteomes" id="UP000198535"/>
    </source>
</evidence>
<keyword evidence="3" id="KW-1185">Reference proteome</keyword>
<dbReference type="OrthoDB" id="124754at2157"/>
<reference evidence="3" key="1">
    <citation type="submission" date="2016-10" db="EMBL/GenBank/DDBJ databases">
        <authorList>
            <person name="Varghese N."/>
            <person name="Submissions S."/>
        </authorList>
    </citation>
    <scope>NUCLEOTIDE SEQUENCE [LARGE SCALE GENOMIC DNA]</scope>
    <source>
        <strain evidence="3">Mob M</strain>
    </source>
</reference>
<protein>
    <submittedName>
        <fullName evidence="2">Trimethylamine corrinoid protein</fullName>
    </submittedName>
</protein>
<dbReference type="STRING" id="487685.SAMN04488696_1409"/>
<feature type="domain" description="B12-binding N-terminal" evidence="1">
    <location>
        <begin position="1"/>
        <end position="95"/>
    </location>
</feature>
<dbReference type="RefSeq" id="WP_177187997.1">
    <property type="nucleotide sequence ID" value="NZ_FOUJ01000002.1"/>
</dbReference>
<dbReference type="PROSITE" id="PS51337">
    <property type="entry name" value="B12_BINDING_NTER"/>
    <property type="match status" value="1"/>
</dbReference>
<name>A0A1I4R8F9_9EURY</name>
<dbReference type="EMBL" id="FOUJ01000002">
    <property type="protein sequence ID" value="SFM48173.1"/>
    <property type="molecule type" value="Genomic_DNA"/>
</dbReference>
<dbReference type="InterPro" id="IPR036594">
    <property type="entry name" value="Meth_synthase_dom"/>
</dbReference>
<dbReference type="Pfam" id="PF02607">
    <property type="entry name" value="B12-binding_2"/>
    <property type="match status" value="1"/>
</dbReference>